<dbReference type="InterPro" id="IPR035237">
    <property type="entry name" value="DUF5341"/>
</dbReference>
<dbReference type="EMBL" id="OX291502">
    <property type="protein sequence ID" value="CAI1560564.1"/>
    <property type="molecule type" value="Genomic_DNA"/>
</dbReference>
<sequence length="184" mass="20575">MCRSHWRYMCTCSSCCFSGCEYRQLTKRGLIKTISALNHTIIFTDHILNDQTLSNGTARNFVTIGFSEYAVHDSIKRDGAADINFGGYTAEYGTHVSTSSVHYVSRIINQIVAAVPEVSDTSGNASDITFQRHSQEFAISWILMTYDQSYGDLAQNWQNDEGGAGNFDSYAEVELQNFFSGNRD</sequence>
<dbReference type="Pfam" id="PF17276">
    <property type="entry name" value="DUF5341"/>
    <property type="match status" value="1"/>
</dbReference>
<evidence type="ECO:0000313" key="1">
    <source>
        <dbReference type="EMBL" id="CAI1560564.1"/>
    </source>
</evidence>
<dbReference type="Proteomes" id="UP001152964">
    <property type="component" value="Chromosome 12"/>
</dbReference>
<gene>
    <name evidence="1" type="primary">U6500L00100</name>
    <name evidence="1" type="ORF">SEUBUCD650_0L00100</name>
</gene>
<evidence type="ECO:0000313" key="2">
    <source>
        <dbReference type="Proteomes" id="UP001152964"/>
    </source>
</evidence>
<proteinExistence type="predicted"/>
<organism evidence="1 2">
    <name type="scientific">Saccharomyces eubayanus</name>
    <name type="common">Yeast</name>
    <dbReference type="NCBI Taxonomy" id="1080349"/>
    <lineage>
        <taxon>Eukaryota</taxon>
        <taxon>Fungi</taxon>
        <taxon>Dikarya</taxon>
        <taxon>Ascomycota</taxon>
        <taxon>Saccharomycotina</taxon>
        <taxon>Saccharomycetes</taxon>
        <taxon>Saccharomycetales</taxon>
        <taxon>Saccharomycetaceae</taxon>
        <taxon>Saccharomyces</taxon>
    </lineage>
</organism>
<protein>
    <submittedName>
        <fullName evidence="1">Uncharacterized protein</fullName>
    </submittedName>
</protein>
<accession>A0ABN8VDL1</accession>
<name>A0ABN8VDL1_SACEU</name>
<reference evidence="1" key="1">
    <citation type="submission" date="2022-08" db="EMBL/GenBank/DDBJ databases">
        <authorList>
            <person name="Byrne P K."/>
        </authorList>
    </citation>
    <scope>NUCLEOTIDE SEQUENCE</scope>
    <source>
        <strain evidence="1">UCD650</strain>
    </source>
</reference>
<keyword evidence="2" id="KW-1185">Reference proteome</keyword>